<proteinExistence type="predicted"/>
<feature type="domain" description="Knr4/Smi1-like" evidence="1">
    <location>
        <begin position="30"/>
        <end position="164"/>
    </location>
</feature>
<protein>
    <submittedName>
        <fullName evidence="2">Cell wall assembly protein</fullName>
    </submittedName>
</protein>
<dbReference type="PANTHER" id="PTHR47432:SF1">
    <property type="entry name" value="CELL WALL ASSEMBLY REGULATOR SMI1"/>
    <property type="match status" value="1"/>
</dbReference>
<name>A0A1R0X3B9_9BACL</name>
<dbReference type="SUPFAM" id="SSF160631">
    <property type="entry name" value="SMI1/KNR4-like"/>
    <property type="match status" value="1"/>
</dbReference>
<evidence type="ECO:0000313" key="2">
    <source>
        <dbReference type="EMBL" id="OMD27911.1"/>
    </source>
</evidence>
<reference evidence="2 3" key="1">
    <citation type="submission" date="2016-10" db="EMBL/GenBank/DDBJ databases">
        <title>Paenibacillus species isolates.</title>
        <authorList>
            <person name="Beno S.M."/>
        </authorList>
    </citation>
    <scope>NUCLEOTIDE SEQUENCE [LARGE SCALE GENOMIC DNA]</scope>
    <source>
        <strain evidence="2 3">FSL H7-0604</strain>
    </source>
</reference>
<dbReference type="InterPro" id="IPR051873">
    <property type="entry name" value="KNR4/SMI1_regulator"/>
</dbReference>
<dbReference type="RefSeq" id="WP_076179401.1">
    <property type="nucleotide sequence ID" value="NZ_MKQP01000034.1"/>
</dbReference>
<accession>A0A1R0X3B9</accession>
<evidence type="ECO:0000313" key="3">
    <source>
        <dbReference type="Proteomes" id="UP000187465"/>
    </source>
</evidence>
<dbReference type="Gene3D" id="3.40.1580.10">
    <property type="entry name" value="SMI1/KNR4-like"/>
    <property type="match status" value="1"/>
</dbReference>
<dbReference type="EMBL" id="MKQP01000034">
    <property type="protein sequence ID" value="OMD27911.1"/>
    <property type="molecule type" value="Genomic_DNA"/>
</dbReference>
<dbReference type="Pfam" id="PF09346">
    <property type="entry name" value="SMI1_KNR4"/>
    <property type="match status" value="1"/>
</dbReference>
<comment type="caution">
    <text evidence="2">The sequence shown here is derived from an EMBL/GenBank/DDBJ whole genome shotgun (WGS) entry which is preliminary data.</text>
</comment>
<evidence type="ECO:0000259" key="1">
    <source>
        <dbReference type="SMART" id="SM00860"/>
    </source>
</evidence>
<dbReference type="PANTHER" id="PTHR47432">
    <property type="entry name" value="CELL WALL ASSEMBLY REGULATOR SMI1"/>
    <property type="match status" value="1"/>
</dbReference>
<organism evidence="2 3">
    <name type="scientific">Paenibacillus odorifer</name>
    <dbReference type="NCBI Taxonomy" id="189426"/>
    <lineage>
        <taxon>Bacteria</taxon>
        <taxon>Bacillati</taxon>
        <taxon>Bacillota</taxon>
        <taxon>Bacilli</taxon>
        <taxon>Bacillales</taxon>
        <taxon>Paenibacillaceae</taxon>
        <taxon>Paenibacillus</taxon>
    </lineage>
</organism>
<dbReference type="Proteomes" id="UP000187465">
    <property type="component" value="Unassembled WGS sequence"/>
</dbReference>
<dbReference type="AlphaFoldDB" id="A0A1R0X3B9"/>
<dbReference type="InterPro" id="IPR018958">
    <property type="entry name" value="Knr4/Smi1-like_dom"/>
</dbReference>
<dbReference type="InterPro" id="IPR032675">
    <property type="entry name" value="LRR_dom_sf"/>
</dbReference>
<dbReference type="InterPro" id="IPR037883">
    <property type="entry name" value="Knr4/Smi1-like_sf"/>
</dbReference>
<dbReference type="Gene3D" id="3.80.10.10">
    <property type="entry name" value="Ribonuclease Inhibitor"/>
    <property type="match status" value="2"/>
</dbReference>
<dbReference type="SMART" id="SM00860">
    <property type="entry name" value="SMI1_KNR4"/>
    <property type="match status" value="1"/>
</dbReference>
<dbReference type="SUPFAM" id="SSF52058">
    <property type="entry name" value="L domain-like"/>
    <property type="match status" value="1"/>
</dbReference>
<gene>
    <name evidence="2" type="ORF">BJP51_02020</name>
</gene>
<sequence>MSLANKKEECLLIETLKSHIPNVEELLNPAVEESEINLFESMMNCKFPEDFRKLYMNFNGEGEQIFGIMAGLGWMNIESIVSNWKSLLESAYDIISSKSDVIKDGNYREGWIPFAEDGGGSFLAIDLDPGEKGVYGQIITIDHNSHFSYVIAESLGHFFEFIDSSLRNSSIGIREEEDVIILSRESGSLLDDILALTNLNIEENSLIPVSGFWEEYFKDDVESGFVSSKTLKKKRMVFIRADQAQKYGAISLDILTHMVNLKELIIHADEITNFDVLQRLTSLAELVIGSEAFKESDLKYLVSLDGLRKLTLIGLPLKDIHTLKDIKKLKSLRLCRMNSIDRGLIGTIKNLKELSLEEMEVGDLLYISNLSKLIKLELKQVTIPHLSFLKALKNLTVFETDSCAIDESHIEVIGELKKLKQFTYPVGDLTILKNCMSLKQIGVDASRLKGLEEISDCNIVDTTIFHATSKENAKSVVAEFNKYFKLQSYGWQVTWKDK</sequence>